<dbReference type="PANTHER" id="PTHR30055:SF234">
    <property type="entry name" value="HTH-TYPE TRANSCRIPTIONAL REGULATOR BETI"/>
    <property type="match status" value="1"/>
</dbReference>
<organism evidence="6 7">
    <name type="scientific">Mycolicibacterium pulveris</name>
    <name type="common">Mycobacterium pulveris</name>
    <dbReference type="NCBI Taxonomy" id="36813"/>
    <lineage>
        <taxon>Bacteria</taxon>
        <taxon>Bacillati</taxon>
        <taxon>Actinomycetota</taxon>
        <taxon>Actinomycetes</taxon>
        <taxon>Mycobacteriales</taxon>
        <taxon>Mycobacteriaceae</taxon>
        <taxon>Mycolicibacterium</taxon>
    </lineage>
</organism>
<evidence type="ECO:0000259" key="5">
    <source>
        <dbReference type="PROSITE" id="PS50977"/>
    </source>
</evidence>
<gene>
    <name evidence="6" type="ORF">MPUL_50500</name>
</gene>
<dbReference type="PANTHER" id="PTHR30055">
    <property type="entry name" value="HTH-TYPE TRANSCRIPTIONAL REGULATOR RUTR"/>
    <property type="match status" value="1"/>
</dbReference>
<dbReference type="SUPFAM" id="SSF46689">
    <property type="entry name" value="Homeodomain-like"/>
    <property type="match status" value="1"/>
</dbReference>
<accession>A0A7I7UQZ9</accession>
<feature type="domain" description="HTH tetR-type" evidence="5">
    <location>
        <begin position="1"/>
        <end position="48"/>
    </location>
</feature>
<dbReference type="InterPro" id="IPR050109">
    <property type="entry name" value="HTH-type_TetR-like_transc_reg"/>
</dbReference>
<evidence type="ECO:0000256" key="2">
    <source>
        <dbReference type="ARBA" id="ARBA00023125"/>
    </source>
</evidence>
<evidence type="ECO:0000256" key="3">
    <source>
        <dbReference type="ARBA" id="ARBA00023163"/>
    </source>
</evidence>
<dbReference type="PROSITE" id="PS50977">
    <property type="entry name" value="HTH_TETR_2"/>
    <property type="match status" value="1"/>
</dbReference>
<protein>
    <submittedName>
        <fullName evidence="6">TetR family transcriptional regulator</fullName>
    </submittedName>
</protein>
<dbReference type="InterPro" id="IPR036271">
    <property type="entry name" value="Tet_transcr_reg_TetR-rel_C_sf"/>
</dbReference>
<keyword evidence="2 4" id="KW-0238">DNA-binding</keyword>
<dbReference type="AlphaFoldDB" id="A0A7I7UQZ9"/>
<dbReference type="GO" id="GO:0000976">
    <property type="term" value="F:transcription cis-regulatory region binding"/>
    <property type="evidence" value="ECO:0007669"/>
    <property type="project" value="TreeGrafter"/>
</dbReference>
<dbReference type="SUPFAM" id="SSF48498">
    <property type="entry name" value="Tetracyclin repressor-like, C-terminal domain"/>
    <property type="match status" value="1"/>
</dbReference>
<reference evidence="6 7" key="1">
    <citation type="journal article" date="2019" name="Emerg. Microbes Infect.">
        <title>Comprehensive subspecies identification of 175 nontuberculous mycobacteria species based on 7547 genomic profiles.</title>
        <authorList>
            <person name="Matsumoto Y."/>
            <person name="Kinjo T."/>
            <person name="Motooka D."/>
            <person name="Nabeya D."/>
            <person name="Jung N."/>
            <person name="Uechi K."/>
            <person name="Horii T."/>
            <person name="Iida T."/>
            <person name="Fujita J."/>
            <person name="Nakamura S."/>
        </authorList>
    </citation>
    <scope>NUCLEOTIDE SEQUENCE [LARGE SCALE GENOMIC DNA]</scope>
    <source>
        <strain evidence="6 7">JCM 6370</strain>
    </source>
</reference>
<dbReference type="EMBL" id="AP022599">
    <property type="protein sequence ID" value="BBY83892.1"/>
    <property type="molecule type" value="Genomic_DNA"/>
</dbReference>
<keyword evidence="7" id="KW-1185">Reference proteome</keyword>
<dbReference type="Gene3D" id="1.10.357.10">
    <property type="entry name" value="Tetracycline Repressor, domain 2"/>
    <property type="match status" value="1"/>
</dbReference>
<dbReference type="InterPro" id="IPR001647">
    <property type="entry name" value="HTH_TetR"/>
</dbReference>
<name>A0A7I7UQZ9_MYCPV</name>
<dbReference type="Pfam" id="PF00440">
    <property type="entry name" value="TetR_N"/>
    <property type="match status" value="1"/>
</dbReference>
<sequence>MINERGYEAATFQAIAQRAGFSRPTMHYYFETKEQIYDELTREAHAVIVECIDAAKREQSLLKQLAAFVSAASRRDTSDGSVTRFIVASRLEQHRNPTLRGANSPVADAVDGFYRWLVDDGIRRGEIPDDIDADAVADMLSAMCWGMGFFASFAHRPDETQKIAKQLHLLLVGGLLDDASRTRPLTVGPACGWPGAEMN</sequence>
<keyword evidence="1" id="KW-0805">Transcription regulation</keyword>
<dbReference type="GO" id="GO:0003700">
    <property type="term" value="F:DNA-binding transcription factor activity"/>
    <property type="evidence" value="ECO:0007669"/>
    <property type="project" value="TreeGrafter"/>
</dbReference>
<dbReference type="InterPro" id="IPR009057">
    <property type="entry name" value="Homeodomain-like_sf"/>
</dbReference>
<evidence type="ECO:0000313" key="6">
    <source>
        <dbReference type="EMBL" id="BBY83892.1"/>
    </source>
</evidence>
<evidence type="ECO:0000256" key="4">
    <source>
        <dbReference type="PROSITE-ProRule" id="PRU00335"/>
    </source>
</evidence>
<evidence type="ECO:0000256" key="1">
    <source>
        <dbReference type="ARBA" id="ARBA00023015"/>
    </source>
</evidence>
<evidence type="ECO:0000313" key="7">
    <source>
        <dbReference type="Proteomes" id="UP000467252"/>
    </source>
</evidence>
<proteinExistence type="predicted"/>
<keyword evidence="3" id="KW-0804">Transcription</keyword>
<feature type="DNA-binding region" description="H-T-H motif" evidence="4">
    <location>
        <begin position="11"/>
        <end position="30"/>
    </location>
</feature>
<dbReference type="Proteomes" id="UP000467252">
    <property type="component" value="Chromosome"/>
</dbReference>